<dbReference type="InterPro" id="IPR017927">
    <property type="entry name" value="FAD-bd_FR_type"/>
</dbReference>
<name>A0ABU7LHM7_9NOCA</name>
<sequence length="262" mass="28438">MAIPCAPARVVNATWLSPHMIRISLEAVGDWRWHVDGVGDERVDIAIPRPGETAADVETFNLPEYGPGWVGEEPPWRHYTMRAVHDGGRRFDIDFAVHGHGIASTWAERAEPGHVIGVFNGGRSRAYYEPPADAEVQILVADATGLPGLGRIVEGLDAAVRAIVVAEVAEHDDVLTLVTAADVEYRWLIGTGNGLGDSALPEAVGELPVPDAPWYAWVACEAAASRAIRRDLRGRLGSARDRHHVIGYWARDKAGDRPADLD</sequence>
<keyword evidence="3" id="KW-1185">Reference proteome</keyword>
<dbReference type="Pfam" id="PF04954">
    <property type="entry name" value="SIP"/>
    <property type="match status" value="1"/>
</dbReference>
<dbReference type="EMBL" id="JAUTXY010000016">
    <property type="protein sequence ID" value="MEE2061066.1"/>
    <property type="molecule type" value="Genomic_DNA"/>
</dbReference>
<dbReference type="Gene3D" id="2.40.30.10">
    <property type="entry name" value="Translation factors"/>
    <property type="match status" value="1"/>
</dbReference>
<reference evidence="2 3" key="1">
    <citation type="submission" date="2023-07" db="EMBL/GenBank/DDBJ databases">
        <authorList>
            <person name="Girao M."/>
            <person name="Carvalho M.F."/>
        </authorList>
    </citation>
    <scope>NUCLEOTIDE SEQUENCE [LARGE SCALE GENOMIC DNA]</scope>
    <source>
        <strain evidence="2 3">YIM65754</strain>
    </source>
</reference>
<dbReference type="Gene3D" id="3.40.50.80">
    <property type="entry name" value="Nucleotide-binding domain of ferredoxin-NADP reductase (FNR) module"/>
    <property type="match status" value="1"/>
</dbReference>
<dbReference type="SUPFAM" id="SSF63380">
    <property type="entry name" value="Riboflavin synthase domain-like"/>
    <property type="match status" value="1"/>
</dbReference>
<comment type="caution">
    <text evidence="2">The sequence shown here is derived from an EMBL/GenBank/DDBJ whole genome shotgun (WGS) entry which is preliminary data.</text>
</comment>
<dbReference type="InterPro" id="IPR013113">
    <property type="entry name" value="SIP_FAD-bd"/>
</dbReference>
<evidence type="ECO:0000313" key="2">
    <source>
        <dbReference type="EMBL" id="MEE2061066.1"/>
    </source>
</evidence>
<proteinExistence type="predicted"/>
<organism evidence="2 3">
    <name type="scientific">Rhodococcus artemisiae</name>
    <dbReference type="NCBI Taxonomy" id="714159"/>
    <lineage>
        <taxon>Bacteria</taxon>
        <taxon>Bacillati</taxon>
        <taxon>Actinomycetota</taxon>
        <taxon>Actinomycetes</taxon>
        <taxon>Mycobacteriales</taxon>
        <taxon>Nocardiaceae</taxon>
        <taxon>Rhodococcus</taxon>
    </lineage>
</organism>
<dbReference type="PANTHER" id="PTHR30157">
    <property type="entry name" value="FERRIC REDUCTASE, NADPH-DEPENDENT"/>
    <property type="match status" value="1"/>
</dbReference>
<feature type="domain" description="FAD-binding FR-type" evidence="1">
    <location>
        <begin position="3"/>
        <end position="129"/>
    </location>
</feature>
<dbReference type="RefSeq" id="WP_330136248.1">
    <property type="nucleotide sequence ID" value="NZ_JAUTXY010000016.1"/>
</dbReference>
<dbReference type="InterPro" id="IPR039374">
    <property type="entry name" value="SIP_fam"/>
</dbReference>
<dbReference type="PROSITE" id="PS51384">
    <property type="entry name" value="FAD_FR"/>
    <property type="match status" value="1"/>
</dbReference>
<dbReference type="CDD" id="cd06193">
    <property type="entry name" value="siderophore_interacting"/>
    <property type="match status" value="1"/>
</dbReference>
<evidence type="ECO:0000259" key="1">
    <source>
        <dbReference type="PROSITE" id="PS51384"/>
    </source>
</evidence>
<evidence type="ECO:0000313" key="3">
    <source>
        <dbReference type="Proteomes" id="UP001336020"/>
    </source>
</evidence>
<dbReference type="InterPro" id="IPR017938">
    <property type="entry name" value="Riboflavin_synthase-like_b-brl"/>
</dbReference>
<dbReference type="PANTHER" id="PTHR30157:SF0">
    <property type="entry name" value="NADPH-DEPENDENT FERRIC-CHELATE REDUCTASE"/>
    <property type="match status" value="1"/>
</dbReference>
<dbReference type="Proteomes" id="UP001336020">
    <property type="component" value="Unassembled WGS sequence"/>
</dbReference>
<dbReference type="InterPro" id="IPR039261">
    <property type="entry name" value="FNR_nucleotide-bd"/>
</dbReference>
<dbReference type="InterPro" id="IPR007037">
    <property type="entry name" value="SIP_rossman_dom"/>
</dbReference>
<gene>
    <name evidence="2" type="ORF">Q7514_26425</name>
</gene>
<protein>
    <submittedName>
        <fullName evidence="2">Siderophore-interacting protein</fullName>
    </submittedName>
</protein>
<dbReference type="Pfam" id="PF08021">
    <property type="entry name" value="FAD_binding_9"/>
    <property type="match status" value="1"/>
</dbReference>
<accession>A0ABU7LHM7</accession>